<dbReference type="GO" id="GO:0006809">
    <property type="term" value="P:nitric oxide biosynthetic process"/>
    <property type="evidence" value="ECO:0007669"/>
    <property type="project" value="EnsemblFungi"/>
</dbReference>
<dbReference type="Proteomes" id="UP000053447">
    <property type="component" value="Unassembled WGS sequence"/>
</dbReference>
<evidence type="ECO:0000313" key="10">
    <source>
        <dbReference type="Proteomes" id="UP000053447"/>
    </source>
</evidence>
<dbReference type="InterPro" id="IPR039261">
    <property type="entry name" value="FNR_nucleotide-bd"/>
</dbReference>
<keyword evidence="2" id="KW-0963">Cytoplasm</keyword>
<dbReference type="Pfam" id="PF00667">
    <property type="entry name" value="FAD_binding_1"/>
    <property type="match status" value="1"/>
</dbReference>
<reference evidence="10" key="1">
    <citation type="journal article" date="2016" name="Nat. Commun.">
        <title>Genome analysis of three Pneumocystis species reveals adaptation mechanisms to life exclusively in mammalian hosts.</title>
        <authorList>
            <person name="Ma L."/>
            <person name="Chen Z."/>
            <person name="Huang D.W."/>
            <person name="Kutty G."/>
            <person name="Ishihara M."/>
            <person name="Wang H."/>
            <person name="Abouelleil A."/>
            <person name="Bishop L."/>
            <person name="Davey E."/>
            <person name="Deng R."/>
            <person name="Deng X."/>
            <person name="Fan L."/>
            <person name="Fantoni G."/>
            <person name="Fitzgerald M."/>
            <person name="Gogineni E."/>
            <person name="Goldberg J.M."/>
            <person name="Handley G."/>
            <person name="Hu X."/>
            <person name="Huber C."/>
            <person name="Jiao X."/>
            <person name="Jones K."/>
            <person name="Levin J.Z."/>
            <person name="Liu Y."/>
            <person name="Macdonald P."/>
            <person name="Melnikov A."/>
            <person name="Raley C."/>
            <person name="Sassi M."/>
            <person name="Sherman B.T."/>
            <person name="Song X."/>
            <person name="Sykes S."/>
            <person name="Tran B."/>
            <person name="Walsh L."/>
            <person name="Xia Y."/>
            <person name="Yang J."/>
            <person name="Young S."/>
            <person name="Zeng Q."/>
            <person name="Zheng X."/>
            <person name="Stephens R."/>
            <person name="Nusbaum C."/>
            <person name="Birren B.W."/>
            <person name="Azadi P."/>
            <person name="Lempicki R.A."/>
            <person name="Cuomo C.A."/>
            <person name="Kovacs J.A."/>
        </authorList>
    </citation>
    <scope>NUCLEOTIDE SEQUENCE [LARGE SCALE GENOMIC DNA]</scope>
    <source>
        <strain evidence="10">RU7</strain>
    </source>
</reference>
<dbReference type="GeneID" id="28941098"/>
<dbReference type="FunFam" id="3.40.50.80:FF:000030">
    <property type="entry name" value="NADPH-dependent diflavin oxidoreductase 1"/>
    <property type="match status" value="1"/>
</dbReference>
<evidence type="ECO:0000256" key="4">
    <source>
        <dbReference type="ARBA" id="ARBA00022643"/>
    </source>
</evidence>
<dbReference type="PRINTS" id="PR00371">
    <property type="entry name" value="FPNCR"/>
</dbReference>
<dbReference type="RefSeq" id="XP_018229065.1">
    <property type="nucleotide sequence ID" value="XM_018374843.1"/>
</dbReference>
<dbReference type="AlphaFoldDB" id="A0A0W4ZK36"/>
<keyword evidence="5" id="KW-0274">FAD</keyword>
<accession>A0A0W4ZK36</accession>
<evidence type="ECO:0000256" key="7">
    <source>
        <dbReference type="ARBA" id="ARBA00023002"/>
    </source>
</evidence>
<dbReference type="InterPro" id="IPR017927">
    <property type="entry name" value="FAD-bd_FR_type"/>
</dbReference>
<evidence type="ECO:0000259" key="8">
    <source>
        <dbReference type="PROSITE" id="PS51384"/>
    </source>
</evidence>
<feature type="domain" description="FAD-binding FR-type" evidence="8">
    <location>
        <begin position="122"/>
        <end position="367"/>
    </location>
</feature>
<dbReference type="GO" id="GO:0050660">
    <property type="term" value="F:flavin adenine dinucleotide binding"/>
    <property type="evidence" value="ECO:0007669"/>
    <property type="project" value="TreeGrafter"/>
</dbReference>
<dbReference type="Gene3D" id="3.40.50.80">
    <property type="entry name" value="Nucleotide-binding domain of ferredoxin-NADP reductase (FNR) module"/>
    <property type="match status" value="1"/>
</dbReference>
<dbReference type="GO" id="GO:0034599">
    <property type="term" value="P:cellular response to oxidative stress"/>
    <property type="evidence" value="ECO:0007669"/>
    <property type="project" value="EnsemblFungi"/>
</dbReference>
<keyword evidence="3" id="KW-0285">Flavoprotein</keyword>
<evidence type="ECO:0000256" key="5">
    <source>
        <dbReference type="ARBA" id="ARBA00022827"/>
    </source>
</evidence>
<organism evidence="9 10">
    <name type="scientific">Pneumocystis jirovecii (strain RU7)</name>
    <name type="common">Human pneumocystis pneumonia agent</name>
    <dbReference type="NCBI Taxonomy" id="1408657"/>
    <lineage>
        <taxon>Eukaryota</taxon>
        <taxon>Fungi</taxon>
        <taxon>Dikarya</taxon>
        <taxon>Ascomycota</taxon>
        <taxon>Taphrinomycotina</taxon>
        <taxon>Pneumocystomycetes</taxon>
        <taxon>Pneumocystaceae</taxon>
        <taxon>Pneumocystis</taxon>
    </lineage>
</organism>
<evidence type="ECO:0000256" key="2">
    <source>
        <dbReference type="ARBA" id="ARBA00022490"/>
    </source>
</evidence>
<dbReference type="PANTHER" id="PTHR19384:SF10">
    <property type="entry name" value="NADPH-DEPENDENT DIFLAVIN OXIDOREDUCTASE 1"/>
    <property type="match status" value="1"/>
</dbReference>
<dbReference type="GO" id="GO:0005739">
    <property type="term" value="C:mitochondrion"/>
    <property type="evidence" value="ECO:0007669"/>
    <property type="project" value="EnsemblFungi"/>
</dbReference>
<dbReference type="GO" id="GO:0045429">
    <property type="term" value="P:positive regulation of nitric oxide biosynthetic process"/>
    <property type="evidence" value="ECO:0007669"/>
    <property type="project" value="EnsemblFungi"/>
</dbReference>
<gene>
    <name evidence="9" type="ORF">T551_02580</name>
</gene>
<dbReference type="InterPro" id="IPR001433">
    <property type="entry name" value="OxRdtase_FAD/NAD-bd"/>
</dbReference>
<dbReference type="GO" id="GO:0160246">
    <property type="term" value="F:NADPH-iron-sulfur [2Fe-2S] protein oxidoreductase activity"/>
    <property type="evidence" value="ECO:0007669"/>
    <property type="project" value="EnsemblFungi"/>
</dbReference>
<dbReference type="GO" id="GO:0010181">
    <property type="term" value="F:FMN binding"/>
    <property type="evidence" value="ECO:0007669"/>
    <property type="project" value="TreeGrafter"/>
</dbReference>
<keyword evidence="10" id="KW-1185">Reference proteome</keyword>
<dbReference type="Pfam" id="PF00175">
    <property type="entry name" value="NAD_binding_1"/>
    <property type="match status" value="1"/>
</dbReference>
<dbReference type="OrthoDB" id="1856718at2759"/>
<dbReference type="GO" id="GO:0016226">
    <property type="term" value="P:iron-sulfur cluster assembly"/>
    <property type="evidence" value="ECO:0007669"/>
    <property type="project" value="EnsemblFungi"/>
</dbReference>
<dbReference type="InterPro" id="IPR023173">
    <property type="entry name" value="NADPH_Cyt_P450_Rdtase_alpha"/>
</dbReference>
<protein>
    <recommendedName>
        <fullName evidence="8">FAD-binding FR-type domain-containing protein</fullName>
    </recommendedName>
</protein>
<dbReference type="InterPro" id="IPR017938">
    <property type="entry name" value="Riboflavin_synthase-like_b-brl"/>
</dbReference>
<evidence type="ECO:0000256" key="6">
    <source>
        <dbReference type="ARBA" id="ARBA00022857"/>
    </source>
</evidence>
<dbReference type="SUPFAM" id="SSF63380">
    <property type="entry name" value="Riboflavin synthase domain-like"/>
    <property type="match status" value="1"/>
</dbReference>
<dbReference type="Gene3D" id="1.20.990.10">
    <property type="entry name" value="NADPH-cytochrome p450 Reductase, Chain A, domain 3"/>
    <property type="match status" value="1"/>
</dbReference>
<dbReference type="SUPFAM" id="SSF52343">
    <property type="entry name" value="Ferredoxin reductase-like, C-terminal NADP-linked domain"/>
    <property type="match status" value="1"/>
</dbReference>
<dbReference type="InterPro" id="IPR003097">
    <property type="entry name" value="CysJ-like_FAD-binding"/>
</dbReference>
<dbReference type="EMBL" id="LFWA01000011">
    <property type="protein sequence ID" value="KTW28730.1"/>
    <property type="molecule type" value="Genomic_DNA"/>
</dbReference>
<dbReference type="GO" id="GO:0005829">
    <property type="term" value="C:cytosol"/>
    <property type="evidence" value="ECO:0007669"/>
    <property type="project" value="EnsemblFungi"/>
</dbReference>
<keyword evidence="7" id="KW-0560">Oxidoreductase</keyword>
<name>A0A0W4ZK36_PNEJ7</name>
<keyword evidence="6" id="KW-0521">NADP</keyword>
<dbReference type="InterPro" id="IPR001709">
    <property type="entry name" value="Flavoprot_Pyr_Nucl_cyt_Rdtase"/>
</dbReference>
<keyword evidence="4" id="KW-0288">FMN</keyword>
<evidence type="ECO:0000313" key="9">
    <source>
        <dbReference type="EMBL" id="KTW28730.1"/>
    </source>
</evidence>
<sequence length="512" mass="57754">MRFGVFGIGSTQYPRCGWACMRAGSRAQVQLVGEEAGAAAGATRCTCTLCPRRGGRAERRGVGVWAALERWSEGLWAALEAAHPLPPGLERLSEDELLPASFSVAVSVAAGGPGVEVPIRVRGRVRARVLRNARITAEEHWQEVRHVVLGVDGAVEYRPGDRVVLYPKNPEREVSVLLECMGWAGIADAPLSIISRERQGEWGVWGEGGEGRTTLRHLFTEVLDFMSVPRRTFFEFLAHFTENRAFAEKMRHFCTQEGQEDMYSYAGWPRRTILEVIQDFWPVNVPLDYIFDVFPVMRGRKFSIASSWRVNPGRIDLCVAIVKYKTVLRGFRYGVCTRWVSVLSEGMEIGIDVLPGVLRKTGSPMVPIVLVGPGTGVSPLRSLIQERIFEGSKDNVLFFGCRSKDKDFLFRDEWMGYCSSGNLILLTAFSRDQDEKKYVQHIMEEHSKIVYDYLYNKQGILYLSGNSRFMPEVVKQAFLNILMKEGNFTFEQSKACLLAMEKGGRYMQETWS</sequence>
<proteinExistence type="predicted"/>
<dbReference type="Gene3D" id="2.40.30.10">
    <property type="entry name" value="Translation factors"/>
    <property type="match status" value="1"/>
</dbReference>
<comment type="caution">
    <text evidence="9">The sequence shown here is derived from an EMBL/GenBank/DDBJ whole genome shotgun (WGS) entry which is preliminary data.</text>
</comment>
<dbReference type="VEuPathDB" id="FungiDB:T551_02580"/>
<evidence type="ECO:0000256" key="3">
    <source>
        <dbReference type="ARBA" id="ARBA00022630"/>
    </source>
</evidence>
<dbReference type="STRING" id="1408657.A0A0W4ZK36"/>
<evidence type="ECO:0000256" key="1">
    <source>
        <dbReference type="ARBA" id="ARBA00001974"/>
    </source>
</evidence>
<dbReference type="PROSITE" id="PS51384">
    <property type="entry name" value="FAD_FR"/>
    <property type="match status" value="1"/>
</dbReference>
<comment type="cofactor">
    <cofactor evidence="1">
        <name>FAD</name>
        <dbReference type="ChEBI" id="CHEBI:57692"/>
    </cofactor>
</comment>
<dbReference type="GO" id="GO:0097361">
    <property type="term" value="C:cytosolic [4Fe-4S] assembly targeting complex"/>
    <property type="evidence" value="ECO:0007669"/>
    <property type="project" value="EnsemblFungi"/>
</dbReference>
<dbReference type="PANTHER" id="PTHR19384">
    <property type="entry name" value="NITRIC OXIDE SYNTHASE-RELATED"/>
    <property type="match status" value="1"/>
</dbReference>